<evidence type="ECO:0000256" key="4">
    <source>
        <dbReference type="ARBA" id="ARBA00022989"/>
    </source>
</evidence>
<feature type="transmembrane region" description="Helical" evidence="6">
    <location>
        <begin position="322"/>
        <end position="352"/>
    </location>
</feature>
<dbReference type="PANTHER" id="PTHR21716">
    <property type="entry name" value="TRANSMEMBRANE PROTEIN"/>
    <property type="match status" value="1"/>
</dbReference>
<keyword evidence="4 6" id="KW-1133">Transmembrane helix</keyword>
<comment type="subcellular location">
    <subcellularLocation>
        <location evidence="1">Membrane</location>
        <topology evidence="1">Multi-pass membrane protein</topology>
    </subcellularLocation>
</comment>
<dbReference type="KEGG" id="blr:BRLA_c013080"/>
<organism evidence="7 8">
    <name type="scientific">Brevibacillus laterosporus LMG 15441</name>
    <dbReference type="NCBI Taxonomy" id="1042163"/>
    <lineage>
        <taxon>Bacteria</taxon>
        <taxon>Bacillati</taxon>
        <taxon>Bacillota</taxon>
        <taxon>Bacilli</taxon>
        <taxon>Bacillales</taxon>
        <taxon>Paenibacillaceae</taxon>
        <taxon>Brevibacillus</taxon>
    </lineage>
</organism>
<keyword evidence="3 6" id="KW-0812">Transmembrane</keyword>
<evidence type="ECO:0000313" key="8">
    <source>
        <dbReference type="Proteomes" id="UP000005850"/>
    </source>
</evidence>
<feature type="transmembrane region" description="Helical" evidence="6">
    <location>
        <begin position="20"/>
        <end position="41"/>
    </location>
</feature>
<dbReference type="InterPro" id="IPR002549">
    <property type="entry name" value="AI-2E-like"/>
</dbReference>
<feature type="transmembrane region" description="Helical" evidence="6">
    <location>
        <begin position="170"/>
        <end position="188"/>
    </location>
</feature>
<dbReference type="eggNOG" id="COG0628">
    <property type="taxonomic scope" value="Bacteria"/>
</dbReference>
<proteinExistence type="inferred from homology"/>
<comment type="similarity">
    <text evidence="2">Belongs to the autoinducer-2 exporter (AI-2E) (TC 2.A.86) family.</text>
</comment>
<feature type="transmembrane region" description="Helical" evidence="6">
    <location>
        <begin position="84"/>
        <end position="105"/>
    </location>
</feature>
<name>A0A075R3A2_BRELA</name>
<dbReference type="STRING" id="1042163.BRLA_c013080"/>
<keyword evidence="8" id="KW-1185">Reference proteome</keyword>
<dbReference type="Pfam" id="PF01594">
    <property type="entry name" value="AI-2E_transport"/>
    <property type="match status" value="1"/>
</dbReference>
<feature type="transmembrane region" description="Helical" evidence="6">
    <location>
        <begin position="288"/>
        <end position="310"/>
    </location>
</feature>
<evidence type="ECO:0000256" key="3">
    <source>
        <dbReference type="ARBA" id="ARBA00022692"/>
    </source>
</evidence>
<evidence type="ECO:0000256" key="5">
    <source>
        <dbReference type="ARBA" id="ARBA00023136"/>
    </source>
</evidence>
<dbReference type="AlphaFoldDB" id="A0A075R3A2"/>
<dbReference type="RefSeq" id="WP_003338319.1">
    <property type="nucleotide sequence ID" value="NZ_CP007806.1"/>
</dbReference>
<sequence length="362" mass="40713">MEQLTKQPTPQQKRYRFYHIAVSIILLLIIANLFVLLRPALKPLYFLIEEVTLPFFVGLIIAYLLHPVVASLEKRKVPRLAALLLIYLGFVLLVVITVMNAIPVFTKQMIELSDDLPRLTSWYETWIQEWEAHKYFLPDSIQHGVDRAIIQSQEKMSRDISSFVDGAKKTLGKVLGYAVVPFIAFYLLKDMKEIHRSLILWVPRRFRQQTQVALRDINDSLGKYIHGQMVVSLIVGVLVFIGYWAIKMPYPFVLACFVALTNIIPFIGPLIGAVPALLIALTISTKQALFVIGINLVIQIIEGNIISPNIVGKTLHLHPLTIIFALLAGEAIAGVVGMILAVPVLAVLKVIIQRVILIRTQS</sequence>
<keyword evidence="5 6" id="KW-0472">Membrane</keyword>
<feature type="transmembrane region" description="Helical" evidence="6">
    <location>
        <begin position="252"/>
        <end position="281"/>
    </location>
</feature>
<dbReference type="GO" id="GO:0055085">
    <property type="term" value="P:transmembrane transport"/>
    <property type="evidence" value="ECO:0007669"/>
    <property type="project" value="TreeGrafter"/>
</dbReference>
<feature type="transmembrane region" description="Helical" evidence="6">
    <location>
        <begin position="224"/>
        <end position="246"/>
    </location>
</feature>
<reference evidence="7 8" key="1">
    <citation type="journal article" date="2011" name="J. Bacteriol.">
        <title>Genome sequence of Brevibacillus laterosporus LMG 15441, a pathogen of invertebrates.</title>
        <authorList>
            <person name="Djukic M."/>
            <person name="Poehlein A."/>
            <person name="Thurmer A."/>
            <person name="Daniel R."/>
        </authorList>
    </citation>
    <scope>NUCLEOTIDE SEQUENCE [LARGE SCALE GENOMIC DNA]</scope>
    <source>
        <strain evidence="7 8">LMG 15441</strain>
    </source>
</reference>
<dbReference type="Proteomes" id="UP000005850">
    <property type="component" value="Chromosome"/>
</dbReference>
<protein>
    <submittedName>
        <fullName evidence="7">Transport of quorum-sensing signal protein TqsA</fullName>
    </submittedName>
</protein>
<accession>A0A075R3A2</accession>
<dbReference type="PANTHER" id="PTHR21716:SF15">
    <property type="entry name" value="TRANSPORT PROTEIN YRRI-RELATED"/>
    <property type="match status" value="1"/>
</dbReference>
<evidence type="ECO:0000256" key="6">
    <source>
        <dbReference type="SAM" id="Phobius"/>
    </source>
</evidence>
<dbReference type="HOGENOM" id="CLU_031275_8_2_9"/>
<evidence type="ECO:0000256" key="2">
    <source>
        <dbReference type="ARBA" id="ARBA00009773"/>
    </source>
</evidence>
<evidence type="ECO:0000313" key="7">
    <source>
        <dbReference type="EMBL" id="AIG25648.1"/>
    </source>
</evidence>
<evidence type="ECO:0000256" key="1">
    <source>
        <dbReference type="ARBA" id="ARBA00004141"/>
    </source>
</evidence>
<gene>
    <name evidence="7" type="primary">tqsA</name>
    <name evidence="7" type="ORF">BRLA_c013080</name>
</gene>
<dbReference type="GO" id="GO:0016020">
    <property type="term" value="C:membrane"/>
    <property type="evidence" value="ECO:0007669"/>
    <property type="project" value="UniProtKB-SubCell"/>
</dbReference>
<feature type="transmembrane region" description="Helical" evidence="6">
    <location>
        <begin position="53"/>
        <end position="72"/>
    </location>
</feature>
<dbReference type="EMBL" id="CP007806">
    <property type="protein sequence ID" value="AIG25648.1"/>
    <property type="molecule type" value="Genomic_DNA"/>
</dbReference>